<dbReference type="AlphaFoldDB" id="A0A1G4JSX9"/>
<proteinExistence type="predicted"/>
<gene>
    <name evidence="4" type="ORF">LAME_0F05644G</name>
</gene>
<sequence>MGLIQKIAIIGGGPAGLIAAESLARQKGQNWEIVGFEARGQLGGVWGDSPGSNTGSREVFEQLRTLERFDEPLDPSRIFQEGSALVKNGRISDLRPLLATSVDKPMRVKRIPQLRDGFIFSAKTGVYENLMTNTPGELMNMDLTDLSHSSKRDDIAPLEDLQQVQEDIRGFVEKNPSSKVFRRHTYVEYLDKLSPEKWILVAKRSEPDSENDYWYSDTFDAVIIANGHFLCPYLPFYMTSNSDDGNNIHEFNKRFPKTLTHVRDLDVWFRERLPVVQKDSATSKQKVVIVGKSFSAMDILKRLIPLQDANHDLEIIVSVRTPPMPDNQANPFRWFDRWLTQTAKVTTVCAISRFFEHQGTPALQLEDGTVIQDLSAVVFATGYVYTFPFVSNKLLESYRILVTPDPRNTNGTPSNVSRVTGLYLHTFSIADPTMGFVGISSNANFQSFHISALALSGTWAKLNTLYDSQNPKDGPIYDSIWSQVLPSIQEQLQWARERLLRTGNNGAYHFYYPVVLLKQQWLQLCEPLFSDEARQHQLFPHDSAEKAQRGLERLEDLFFKTVDPEELCSRGQN</sequence>
<evidence type="ECO:0000256" key="1">
    <source>
        <dbReference type="ARBA" id="ARBA00022630"/>
    </source>
</evidence>
<dbReference type="SUPFAM" id="SSF51905">
    <property type="entry name" value="FAD/NAD(P)-binding domain"/>
    <property type="match status" value="1"/>
</dbReference>
<dbReference type="Proteomes" id="UP000191144">
    <property type="component" value="Chromosome F"/>
</dbReference>
<keyword evidence="1" id="KW-0285">Flavoprotein</keyword>
<evidence type="ECO:0000256" key="3">
    <source>
        <dbReference type="ARBA" id="ARBA00023002"/>
    </source>
</evidence>
<evidence type="ECO:0000313" key="5">
    <source>
        <dbReference type="Proteomes" id="UP000191144"/>
    </source>
</evidence>
<dbReference type="GO" id="GO:0016491">
    <property type="term" value="F:oxidoreductase activity"/>
    <property type="evidence" value="ECO:0007669"/>
    <property type="project" value="UniProtKB-KW"/>
</dbReference>
<dbReference type="PANTHER" id="PTHR23023">
    <property type="entry name" value="DIMETHYLANILINE MONOOXYGENASE"/>
    <property type="match status" value="1"/>
</dbReference>
<protein>
    <submittedName>
        <fullName evidence="4">LAME_0F05644g1_1</fullName>
    </submittedName>
</protein>
<dbReference type="InterPro" id="IPR036188">
    <property type="entry name" value="FAD/NAD-bd_sf"/>
</dbReference>
<dbReference type="PRINTS" id="PR00419">
    <property type="entry name" value="ADXRDTASE"/>
</dbReference>
<dbReference type="EMBL" id="LT598477">
    <property type="protein sequence ID" value="SCU93973.1"/>
    <property type="molecule type" value="Genomic_DNA"/>
</dbReference>
<keyword evidence="2" id="KW-0274">FAD</keyword>
<name>A0A1G4JSX9_9SACH</name>
<dbReference type="Pfam" id="PF13450">
    <property type="entry name" value="NAD_binding_8"/>
    <property type="match status" value="1"/>
</dbReference>
<dbReference type="OrthoDB" id="66881at2759"/>
<accession>A0A1G4JSX9</accession>
<keyword evidence="5" id="KW-1185">Reference proteome</keyword>
<dbReference type="InterPro" id="IPR050346">
    <property type="entry name" value="FMO-like"/>
</dbReference>
<organism evidence="4 5">
    <name type="scientific">Lachancea meyersii CBS 8951</name>
    <dbReference type="NCBI Taxonomy" id="1266667"/>
    <lineage>
        <taxon>Eukaryota</taxon>
        <taxon>Fungi</taxon>
        <taxon>Dikarya</taxon>
        <taxon>Ascomycota</taxon>
        <taxon>Saccharomycotina</taxon>
        <taxon>Saccharomycetes</taxon>
        <taxon>Saccharomycetales</taxon>
        <taxon>Saccharomycetaceae</taxon>
        <taxon>Lachancea</taxon>
    </lineage>
</organism>
<dbReference type="Gene3D" id="3.50.50.60">
    <property type="entry name" value="FAD/NAD(P)-binding domain"/>
    <property type="match status" value="2"/>
</dbReference>
<keyword evidence="3" id="KW-0560">Oxidoreductase</keyword>
<reference evidence="5" key="1">
    <citation type="submission" date="2016-03" db="EMBL/GenBank/DDBJ databases">
        <authorList>
            <person name="Devillers Hugo."/>
        </authorList>
    </citation>
    <scope>NUCLEOTIDE SEQUENCE [LARGE SCALE GENOMIC DNA]</scope>
</reference>
<evidence type="ECO:0000256" key="2">
    <source>
        <dbReference type="ARBA" id="ARBA00022827"/>
    </source>
</evidence>
<evidence type="ECO:0000313" key="4">
    <source>
        <dbReference type="EMBL" id="SCU93973.1"/>
    </source>
</evidence>